<dbReference type="EMBL" id="NBNE01001437">
    <property type="protein sequence ID" value="OWZ14020.1"/>
    <property type="molecule type" value="Genomic_DNA"/>
</dbReference>
<gene>
    <name evidence="1" type="ORF">PHMEG_00012561</name>
</gene>
<name>A0A225WB00_9STRA</name>
<evidence type="ECO:0000313" key="2">
    <source>
        <dbReference type="Proteomes" id="UP000198211"/>
    </source>
</evidence>
<accession>A0A225WB00</accession>
<dbReference type="AlphaFoldDB" id="A0A225WB00"/>
<sequence>MVSKGVSPGFGGIPQELWIAAPPCIRERERHIFNTIFRTGIVPEILNHRQMVFLPKPPLGYGSATASPLETHYGTELTSHQIIYRDQWISGKPCPKSSDAAWISKR</sequence>
<keyword evidence="2" id="KW-1185">Reference proteome</keyword>
<reference evidence="2" key="1">
    <citation type="submission" date="2017-03" db="EMBL/GenBank/DDBJ databases">
        <title>Phytopthora megakarya and P. palmivora, two closely related causual agents of cacao black pod achieved similar genome size and gene model numbers by different mechanisms.</title>
        <authorList>
            <person name="Ali S."/>
            <person name="Shao J."/>
            <person name="Larry D.J."/>
            <person name="Kronmiller B."/>
            <person name="Shen D."/>
            <person name="Strem M.D."/>
            <person name="Melnick R.L."/>
            <person name="Guiltinan M.J."/>
            <person name="Tyler B.M."/>
            <person name="Meinhardt L.W."/>
            <person name="Bailey B.A."/>
        </authorList>
    </citation>
    <scope>NUCLEOTIDE SEQUENCE [LARGE SCALE GENOMIC DNA]</scope>
    <source>
        <strain evidence="2">zdho120</strain>
    </source>
</reference>
<evidence type="ECO:0000313" key="1">
    <source>
        <dbReference type="EMBL" id="OWZ14020.1"/>
    </source>
</evidence>
<dbReference type="OrthoDB" id="141575at2759"/>
<protein>
    <submittedName>
        <fullName evidence="1">Uncharacterized protein</fullName>
    </submittedName>
</protein>
<dbReference type="Proteomes" id="UP000198211">
    <property type="component" value="Unassembled WGS sequence"/>
</dbReference>
<organism evidence="1 2">
    <name type="scientific">Phytophthora megakarya</name>
    <dbReference type="NCBI Taxonomy" id="4795"/>
    <lineage>
        <taxon>Eukaryota</taxon>
        <taxon>Sar</taxon>
        <taxon>Stramenopiles</taxon>
        <taxon>Oomycota</taxon>
        <taxon>Peronosporomycetes</taxon>
        <taxon>Peronosporales</taxon>
        <taxon>Peronosporaceae</taxon>
        <taxon>Phytophthora</taxon>
    </lineage>
</organism>
<comment type="caution">
    <text evidence="1">The sequence shown here is derived from an EMBL/GenBank/DDBJ whole genome shotgun (WGS) entry which is preliminary data.</text>
</comment>
<proteinExistence type="predicted"/>